<dbReference type="SUPFAM" id="SSF51569">
    <property type="entry name" value="Aldolase"/>
    <property type="match status" value="1"/>
</dbReference>
<proteinExistence type="predicted"/>
<keyword evidence="3" id="KW-1185">Reference proteome</keyword>
<dbReference type="InterPro" id="IPR013132">
    <property type="entry name" value="PseI/NeuA/B-like_N"/>
</dbReference>
<dbReference type="EMBL" id="BLLB01000002">
    <property type="protein sequence ID" value="GFH01926.1"/>
    <property type="molecule type" value="Genomic_DNA"/>
</dbReference>
<name>A0A7I9ZMG7_9MYCO</name>
<dbReference type="InterPro" id="IPR051690">
    <property type="entry name" value="PseI-like"/>
</dbReference>
<dbReference type="GO" id="GO:0016051">
    <property type="term" value="P:carbohydrate biosynthetic process"/>
    <property type="evidence" value="ECO:0007669"/>
    <property type="project" value="InterPro"/>
</dbReference>
<organism evidence="2 3">
    <name type="scientific">Mycolicibacterium hippocampi</name>
    <dbReference type="NCBI Taxonomy" id="659824"/>
    <lineage>
        <taxon>Bacteria</taxon>
        <taxon>Bacillati</taxon>
        <taxon>Actinomycetota</taxon>
        <taxon>Actinomycetes</taxon>
        <taxon>Mycobacteriales</taxon>
        <taxon>Mycobacteriaceae</taxon>
        <taxon>Mycolicibacterium</taxon>
    </lineage>
</organism>
<feature type="domain" description="PseI/NeuA/B-like" evidence="1">
    <location>
        <begin position="25"/>
        <end position="251"/>
    </location>
</feature>
<dbReference type="AlphaFoldDB" id="A0A7I9ZMG7"/>
<dbReference type="Proteomes" id="UP000465304">
    <property type="component" value="Unassembled WGS sequence"/>
</dbReference>
<dbReference type="InterPro" id="IPR013785">
    <property type="entry name" value="Aldolase_TIM"/>
</dbReference>
<dbReference type="SUPFAM" id="SSF51658">
    <property type="entry name" value="Xylose isomerase-like"/>
    <property type="match status" value="1"/>
</dbReference>
<dbReference type="GO" id="GO:0047444">
    <property type="term" value="F:N-acylneuraminate-9-phosphate synthase activity"/>
    <property type="evidence" value="ECO:0007669"/>
    <property type="project" value="TreeGrafter"/>
</dbReference>
<dbReference type="Gene3D" id="3.20.20.150">
    <property type="entry name" value="Divalent-metal-dependent TIM barrel enzymes"/>
    <property type="match status" value="1"/>
</dbReference>
<dbReference type="PANTHER" id="PTHR42966:SF3">
    <property type="entry name" value="BLR5971 PROTEIN"/>
    <property type="match status" value="1"/>
</dbReference>
<evidence type="ECO:0000313" key="3">
    <source>
        <dbReference type="Proteomes" id="UP000465304"/>
    </source>
</evidence>
<gene>
    <name evidence="2" type="primary">spsE</name>
    <name evidence="2" type="ORF">MHIP_24090</name>
</gene>
<protein>
    <submittedName>
        <fullName evidence="2">Acetylneuraminic acid synthetase</fullName>
    </submittedName>
</protein>
<dbReference type="RefSeq" id="WP_163888638.1">
    <property type="nucleotide sequence ID" value="NZ_BLLB01000002.1"/>
</dbReference>
<dbReference type="Gene3D" id="3.20.20.70">
    <property type="entry name" value="Aldolase class I"/>
    <property type="match status" value="1"/>
</dbReference>
<dbReference type="InterPro" id="IPR036237">
    <property type="entry name" value="Xyl_isomerase-like_sf"/>
</dbReference>
<evidence type="ECO:0000259" key="1">
    <source>
        <dbReference type="Pfam" id="PF03102"/>
    </source>
</evidence>
<dbReference type="Pfam" id="PF03102">
    <property type="entry name" value="NeuB"/>
    <property type="match status" value="1"/>
</dbReference>
<comment type="caution">
    <text evidence="2">The sequence shown here is derived from an EMBL/GenBank/DDBJ whole genome shotgun (WGS) entry which is preliminary data.</text>
</comment>
<reference evidence="2 3" key="1">
    <citation type="journal article" date="2019" name="Emerg. Microbes Infect.">
        <title>Comprehensive subspecies identification of 175 nontuberculous mycobacteria species based on 7547 genomic profiles.</title>
        <authorList>
            <person name="Matsumoto Y."/>
            <person name="Kinjo T."/>
            <person name="Motooka D."/>
            <person name="Nabeya D."/>
            <person name="Jung N."/>
            <person name="Uechi K."/>
            <person name="Horii T."/>
            <person name="Iida T."/>
            <person name="Fujita J."/>
            <person name="Nakamura S."/>
        </authorList>
    </citation>
    <scope>NUCLEOTIDE SEQUENCE [LARGE SCALE GENOMIC DNA]</scope>
    <source>
        <strain evidence="2 3">JCM 30996</strain>
    </source>
</reference>
<dbReference type="PANTHER" id="PTHR42966">
    <property type="entry name" value="N-ACETYLNEURAMINATE SYNTHASE"/>
    <property type="match status" value="1"/>
</dbReference>
<evidence type="ECO:0000313" key="2">
    <source>
        <dbReference type="EMBL" id="GFH01926.1"/>
    </source>
</evidence>
<accession>A0A7I9ZMG7</accession>
<sequence length="610" mass="68028">MSKDIKVIAEIGINHKGSSEVARGLIDSASRAGAWGVKFQYRRKDNFYKQVTEIGDEMISAEMERTYLSPSVISALREYAQVSRLHVGISFFNPADRTDFGDNLKEFDFYKVPSAELLNDDLIRSLKEQGKLVLVSTGGHDEKQIFGQVNRYAECKNVVFMHCISNYPILLGNQQLGFISKLKDVSPNPVGYSSHDQDWEVNLIAMSLGAEYIERHLTFDKRGDGLDDSTSSEPAEFAVLCKIAAAYKNIIANEERIVNQGERINMQNLGSSLYAARSILRGEIAEIDDFEVRAPRKGLVASEFLSLPSRIATLDICAGDAVLASHFAAPVSPISNQTVQFCDKNDISIPIRLHDAKKLQALFPINNYELHLSYGEVQNYLDSSASFLDCIDLRKAYSIHLPDYMPGNRLIDPLSQNVTNRHDSISLIRACVRLAKELEDVSGKEVPIVGSFSRLLPEGKETTYRELARFLCDVRDEEGIDILPQWLPKIAWYFGGAEALDMFCGEDDIDYVLKHELNICLDVSHLILSANFAKQDWKMWYGKLIGVTKHIHLADASGIDGEGVEFGSGALSDANDILSMPPRVVLEVWQGHLADGEGFRKAIEYLGGMQ</sequence>